<dbReference type="EMBL" id="BEGY01000070">
    <property type="protein sequence ID" value="GAX81793.1"/>
    <property type="molecule type" value="Genomic_DNA"/>
</dbReference>
<gene>
    <name evidence="2" type="ORF">CEUSTIGMA_g9221.t1</name>
</gene>
<name>A0A250XFG4_9CHLO</name>
<dbReference type="OrthoDB" id="533997at2759"/>
<evidence type="ECO:0000313" key="2">
    <source>
        <dbReference type="EMBL" id="GAX81793.1"/>
    </source>
</evidence>
<protein>
    <submittedName>
        <fullName evidence="2">Uncharacterized protein</fullName>
    </submittedName>
</protein>
<evidence type="ECO:0000256" key="1">
    <source>
        <dbReference type="SAM" id="MobiDB-lite"/>
    </source>
</evidence>
<dbReference type="AlphaFoldDB" id="A0A250XFG4"/>
<organism evidence="2 3">
    <name type="scientific">Chlamydomonas eustigma</name>
    <dbReference type="NCBI Taxonomy" id="1157962"/>
    <lineage>
        <taxon>Eukaryota</taxon>
        <taxon>Viridiplantae</taxon>
        <taxon>Chlorophyta</taxon>
        <taxon>core chlorophytes</taxon>
        <taxon>Chlorophyceae</taxon>
        <taxon>CS clade</taxon>
        <taxon>Chlamydomonadales</taxon>
        <taxon>Chlamydomonadaceae</taxon>
        <taxon>Chlamydomonas</taxon>
    </lineage>
</organism>
<keyword evidence="3" id="KW-1185">Reference proteome</keyword>
<evidence type="ECO:0000313" key="3">
    <source>
        <dbReference type="Proteomes" id="UP000232323"/>
    </source>
</evidence>
<proteinExistence type="predicted"/>
<accession>A0A250XFG4</accession>
<dbReference type="Proteomes" id="UP000232323">
    <property type="component" value="Unassembled WGS sequence"/>
</dbReference>
<reference evidence="2 3" key="1">
    <citation type="submission" date="2017-08" db="EMBL/GenBank/DDBJ databases">
        <title>Acidophilic green algal genome provides insights into adaptation to an acidic environment.</title>
        <authorList>
            <person name="Hirooka S."/>
            <person name="Hirose Y."/>
            <person name="Kanesaki Y."/>
            <person name="Higuchi S."/>
            <person name="Fujiwara T."/>
            <person name="Onuma R."/>
            <person name="Era A."/>
            <person name="Ohbayashi R."/>
            <person name="Uzuka A."/>
            <person name="Nozaki H."/>
            <person name="Yoshikawa H."/>
            <person name="Miyagishima S.Y."/>
        </authorList>
    </citation>
    <scope>NUCLEOTIDE SEQUENCE [LARGE SCALE GENOMIC DNA]</scope>
    <source>
        <strain evidence="2 3">NIES-2499</strain>
    </source>
</reference>
<feature type="region of interest" description="Disordered" evidence="1">
    <location>
        <begin position="117"/>
        <end position="140"/>
    </location>
</feature>
<feature type="region of interest" description="Disordered" evidence="1">
    <location>
        <begin position="379"/>
        <end position="410"/>
    </location>
</feature>
<sequence length="410" mass="46491">MMEIMNHLETQLRSRITCRHPIISIRGSRIDYSCIALHAKKTAVESVVAEPKIRKPRASKKALDDSVNVESLADVTLEKKKRGRKAKTIVEEQEDAQLSPSPLTYVDAVDIPEVDTASSALEQAATRRKPGRPRAGDMEQGLDLMDRDEDLVPGVNDAPESDDRITISDEVVQDLEWMEPLTDDKKPGLPLQFKASNWGEAAYLEALGSQHYWETRRAEAKAFEDAAWQIHHHQNRHAVNRYATVWRVARIMAEIENHDFRRGEKAPHHIAPWARAEVIFSKEFDEFNDYIRENIDDMTKRLPKEAEEEQLDILDDALFLLSRDDDNNALNRKVDQQTEDHILVEKYLDNILPGVTLSSLSEAYADEIFLEDEDEVGDDLLAVNDGKEGGEEGAAGEAPKKKRGRPKKVD</sequence>
<comment type="caution">
    <text evidence="2">The sequence shown here is derived from an EMBL/GenBank/DDBJ whole genome shotgun (WGS) entry which is preliminary data.</text>
</comment>
<feature type="compositionally biased region" description="Basic residues" evidence="1">
    <location>
        <begin position="400"/>
        <end position="410"/>
    </location>
</feature>